<dbReference type="InterPro" id="IPR045064">
    <property type="entry name" value="Reticulon-like"/>
</dbReference>
<dbReference type="GO" id="GO:0005789">
    <property type="term" value="C:endoplasmic reticulum membrane"/>
    <property type="evidence" value="ECO:0007669"/>
    <property type="project" value="UniProtKB-SubCell"/>
</dbReference>
<evidence type="ECO:0000256" key="7">
    <source>
        <dbReference type="SAM" id="MobiDB-lite"/>
    </source>
</evidence>
<protein>
    <recommendedName>
        <fullName evidence="6">Reticulon-like protein</fullName>
    </recommendedName>
</protein>
<name>A0AAV8R7F5_ENSVE</name>
<gene>
    <name evidence="9" type="ORF">OPV22_014188</name>
</gene>
<reference evidence="9 10" key="1">
    <citation type="submission" date="2022-12" db="EMBL/GenBank/DDBJ databases">
        <title>Chromosome-scale assembly of the Ensete ventricosum genome.</title>
        <authorList>
            <person name="Dussert Y."/>
            <person name="Stocks J."/>
            <person name="Wendawek A."/>
            <person name="Woldeyes F."/>
            <person name="Nichols R.A."/>
            <person name="Borrell J.S."/>
        </authorList>
    </citation>
    <scope>NUCLEOTIDE SEQUENCE [LARGE SCALE GENOMIC DNA]</scope>
    <source>
        <strain evidence="10">cv. Maze</strain>
        <tissue evidence="9">Seeds</tissue>
    </source>
</reference>
<keyword evidence="2 6" id="KW-0812">Transmembrane</keyword>
<evidence type="ECO:0000256" key="5">
    <source>
        <dbReference type="ARBA" id="ARBA00023136"/>
    </source>
</evidence>
<dbReference type="AlphaFoldDB" id="A0AAV8R7F5"/>
<evidence type="ECO:0000256" key="3">
    <source>
        <dbReference type="ARBA" id="ARBA00022824"/>
    </source>
</evidence>
<dbReference type="PANTHER" id="PTHR10994">
    <property type="entry name" value="RETICULON"/>
    <property type="match status" value="1"/>
</dbReference>
<evidence type="ECO:0000313" key="10">
    <source>
        <dbReference type="Proteomes" id="UP001222027"/>
    </source>
</evidence>
<keyword evidence="3 6" id="KW-0256">Endoplasmic reticulum</keyword>
<evidence type="ECO:0000256" key="6">
    <source>
        <dbReference type="RuleBase" id="RU363132"/>
    </source>
</evidence>
<keyword evidence="10" id="KW-1185">Reference proteome</keyword>
<sequence length="306" mass="34157">MSPHEGIRAHPSQLSQATQIKEKLHREDSSSSDSDTEKTSEPSAADAVKAKIYTLFGREKAVHQILGGGKPADVFVWRNEKVSAATVGGATAMWVFIIRADDYRLLTLACHTLILSLAITFLCSKATHFMNKSLPNIPVVSVSEDLAVNIALSLRYQINLGFAALRDITLGRDLKKFLAVIAGLWVLSILGNCCNFLTLFYIAFVMLHTMPVLPCHCKEVPWWIWISYMLCGYIFASWLSVYYVVVATSSFIRFLEDYENTSGAFFWAGLRRLPCHDHKKCSGFRLPLSCDRLSSSLVLLPGADLW</sequence>
<feature type="transmembrane region" description="Helical" evidence="6">
    <location>
        <begin position="222"/>
        <end position="245"/>
    </location>
</feature>
<evidence type="ECO:0000259" key="8">
    <source>
        <dbReference type="PROSITE" id="PS50845"/>
    </source>
</evidence>
<evidence type="ECO:0000256" key="4">
    <source>
        <dbReference type="ARBA" id="ARBA00022989"/>
    </source>
</evidence>
<feature type="compositionally biased region" description="Basic and acidic residues" evidence="7">
    <location>
        <begin position="20"/>
        <end position="40"/>
    </location>
</feature>
<proteinExistence type="predicted"/>
<dbReference type="GO" id="GO:0009617">
    <property type="term" value="P:response to bacterium"/>
    <property type="evidence" value="ECO:0007669"/>
    <property type="project" value="InterPro"/>
</dbReference>
<feature type="transmembrane region" description="Helical" evidence="6">
    <location>
        <begin position="105"/>
        <end position="127"/>
    </location>
</feature>
<evidence type="ECO:0000256" key="1">
    <source>
        <dbReference type="ARBA" id="ARBA00004477"/>
    </source>
</evidence>
<keyword evidence="4 6" id="KW-1133">Transmembrane helix</keyword>
<feature type="region of interest" description="Disordered" evidence="7">
    <location>
        <begin position="1"/>
        <end position="43"/>
    </location>
</feature>
<dbReference type="PANTHER" id="PTHR10994:SF190">
    <property type="entry name" value="RETICULON-LIKE PROTEIN"/>
    <property type="match status" value="1"/>
</dbReference>
<comment type="subcellular location">
    <subcellularLocation>
        <location evidence="1 6">Endoplasmic reticulum membrane</location>
        <topology evidence="1 6">Multi-pass membrane protein</topology>
    </subcellularLocation>
</comment>
<comment type="caution">
    <text evidence="9">The sequence shown here is derived from an EMBL/GenBank/DDBJ whole genome shotgun (WGS) entry which is preliminary data.</text>
</comment>
<dbReference type="EMBL" id="JAQQAF010000004">
    <property type="protein sequence ID" value="KAJ8492467.1"/>
    <property type="molecule type" value="Genomic_DNA"/>
</dbReference>
<dbReference type="Proteomes" id="UP001222027">
    <property type="component" value="Unassembled WGS sequence"/>
</dbReference>
<dbReference type="Pfam" id="PF02453">
    <property type="entry name" value="Reticulon"/>
    <property type="match status" value="1"/>
</dbReference>
<keyword evidence="5 6" id="KW-0472">Membrane</keyword>
<dbReference type="InterPro" id="IPR003388">
    <property type="entry name" value="Reticulon"/>
</dbReference>
<feature type="transmembrane region" description="Helical" evidence="6">
    <location>
        <begin position="177"/>
        <end position="202"/>
    </location>
</feature>
<organism evidence="9 10">
    <name type="scientific">Ensete ventricosum</name>
    <name type="common">Abyssinian banana</name>
    <name type="synonym">Musa ensete</name>
    <dbReference type="NCBI Taxonomy" id="4639"/>
    <lineage>
        <taxon>Eukaryota</taxon>
        <taxon>Viridiplantae</taxon>
        <taxon>Streptophyta</taxon>
        <taxon>Embryophyta</taxon>
        <taxon>Tracheophyta</taxon>
        <taxon>Spermatophyta</taxon>
        <taxon>Magnoliopsida</taxon>
        <taxon>Liliopsida</taxon>
        <taxon>Zingiberales</taxon>
        <taxon>Musaceae</taxon>
        <taxon>Ensete</taxon>
    </lineage>
</organism>
<evidence type="ECO:0000313" key="9">
    <source>
        <dbReference type="EMBL" id="KAJ8492467.1"/>
    </source>
</evidence>
<dbReference type="PROSITE" id="PS50845">
    <property type="entry name" value="RETICULON"/>
    <property type="match status" value="1"/>
</dbReference>
<accession>A0AAV8R7F5</accession>
<evidence type="ECO:0000256" key="2">
    <source>
        <dbReference type="ARBA" id="ARBA00022692"/>
    </source>
</evidence>
<feature type="domain" description="Reticulon" evidence="8">
    <location>
        <begin position="71"/>
        <end position="213"/>
    </location>
</feature>